<dbReference type="Pfam" id="PF07727">
    <property type="entry name" value="RVT_2"/>
    <property type="match status" value="1"/>
</dbReference>
<dbReference type="Gramene" id="evm.model.02.736">
    <property type="protein sequence ID" value="cds.evm.model.02.736"/>
    <property type="gene ID" value="evm.TU.02.736"/>
</dbReference>
<dbReference type="EMBL" id="UZAU01000130">
    <property type="status" value="NOT_ANNOTATED_CDS"/>
    <property type="molecule type" value="Genomic_DNA"/>
</dbReference>
<dbReference type="CDD" id="cd09272">
    <property type="entry name" value="RNase_HI_RT_Ty1"/>
    <property type="match status" value="1"/>
</dbReference>
<dbReference type="EnsemblPlants" id="evm.model.02.736">
    <property type="protein sequence ID" value="cds.evm.model.02.736"/>
    <property type="gene ID" value="evm.TU.02.736"/>
</dbReference>
<dbReference type="InterPro" id="IPR013103">
    <property type="entry name" value="RVT_2"/>
</dbReference>
<proteinExistence type="predicted"/>
<dbReference type="PANTHER" id="PTHR11439">
    <property type="entry name" value="GAG-POL-RELATED RETROTRANSPOSON"/>
    <property type="match status" value="1"/>
</dbReference>
<sequence>MVTTIIRGYRLDDYISGLKHAPQEYIPAGVAFGDGLLESIATEVMGRNSARGLWFALEKLFGAYSKARMDELRDNLQTICKGSTSMADYLQYLPITYILKVRELISWQELQEVLLGFDSKLGRLQVVTTKVLMPLVQVFQDLDHLHTLPTNKIPTVITTQDEAMEEEIMDLEQIPEENLAMEMVDENYKGTTLGGDQNKEKKDPVAFIATPDVVGHEGWYADSGASNHITSDAGNVTHITNYGGKEKLTIAQQDVPTSSHAIFVTQNTELVSVQGGHPMITRSKLGVFKPKTWVLVKPSPEYNVVGNNWVFKEKYNADGSVQRLKTRLVAKGFHEIPGLNFGETFSPVIKPSTIRVVLFVAVSKGWKIKQLDINNAFPNGKLEEVVYMVKPQGFVDKDRPDYVCKLEKSLYGLLSHTNDCWKAIVSKRWSNPGQTNNLQNSYRGNASKKQIVVSRSSTKSEYRALTQISAEIIWLESLLQEMQFTPPSIPVIWCNNTSASALASNPVYHARTKHIELDIHFVRDRVL</sequence>
<evidence type="ECO:0000259" key="1">
    <source>
        <dbReference type="Pfam" id="PF07727"/>
    </source>
</evidence>
<dbReference type="InterPro" id="IPR043502">
    <property type="entry name" value="DNA/RNA_pol_sf"/>
</dbReference>
<organism evidence="2 3">
    <name type="scientific">Cannabis sativa</name>
    <name type="common">Hemp</name>
    <name type="synonym">Marijuana</name>
    <dbReference type="NCBI Taxonomy" id="3483"/>
    <lineage>
        <taxon>Eukaryota</taxon>
        <taxon>Viridiplantae</taxon>
        <taxon>Streptophyta</taxon>
        <taxon>Embryophyta</taxon>
        <taxon>Tracheophyta</taxon>
        <taxon>Spermatophyta</taxon>
        <taxon>Magnoliopsida</taxon>
        <taxon>eudicotyledons</taxon>
        <taxon>Gunneridae</taxon>
        <taxon>Pentapetalae</taxon>
        <taxon>rosids</taxon>
        <taxon>fabids</taxon>
        <taxon>Rosales</taxon>
        <taxon>Cannabaceae</taxon>
        <taxon>Cannabis</taxon>
    </lineage>
</organism>
<protein>
    <recommendedName>
        <fullName evidence="1">Reverse transcriptase Ty1/copia-type domain-containing protein</fullName>
    </recommendedName>
</protein>
<reference evidence="2" key="2">
    <citation type="submission" date="2021-03" db="UniProtKB">
        <authorList>
            <consortium name="EnsemblPlants"/>
        </authorList>
    </citation>
    <scope>IDENTIFICATION</scope>
</reference>
<dbReference type="PANTHER" id="PTHR11439:SF455">
    <property type="entry name" value="RLK (RECEPTOR-LIKE PROTEIN KINASE) 8, PUTATIVE-RELATED"/>
    <property type="match status" value="1"/>
</dbReference>
<name>A0A803P2C3_CANSA</name>
<dbReference type="Proteomes" id="UP000596661">
    <property type="component" value="Chromosome 2"/>
</dbReference>
<keyword evidence="3" id="KW-1185">Reference proteome</keyword>
<dbReference type="SUPFAM" id="SSF56672">
    <property type="entry name" value="DNA/RNA polymerases"/>
    <property type="match status" value="1"/>
</dbReference>
<reference evidence="2" key="1">
    <citation type="submission" date="2018-11" db="EMBL/GenBank/DDBJ databases">
        <authorList>
            <person name="Grassa J C."/>
        </authorList>
    </citation>
    <scope>NUCLEOTIDE SEQUENCE [LARGE SCALE GENOMIC DNA]</scope>
</reference>
<evidence type="ECO:0000313" key="2">
    <source>
        <dbReference type="EnsemblPlants" id="cds.evm.model.02.736"/>
    </source>
</evidence>
<evidence type="ECO:0000313" key="3">
    <source>
        <dbReference type="Proteomes" id="UP000596661"/>
    </source>
</evidence>
<dbReference type="AlphaFoldDB" id="A0A803P2C3"/>
<accession>A0A803P2C3</accession>
<feature type="domain" description="Reverse transcriptase Ty1/copia-type" evidence="1">
    <location>
        <begin position="291"/>
        <end position="427"/>
    </location>
</feature>